<proteinExistence type="predicted"/>
<dbReference type="EMBL" id="MLJW01008210">
    <property type="protein sequence ID" value="OIQ64332.1"/>
    <property type="molecule type" value="Genomic_DNA"/>
</dbReference>
<dbReference type="AlphaFoldDB" id="A0A1J5PA23"/>
<sequence>MDLFLGSHPKGCKEFSPMGCGQSKDEPLRLFTREKHLRQPHDLPWWLIFQHFGHVIFDTP</sequence>
<name>A0A1J5PA23_9ZZZZ</name>
<comment type="caution">
    <text evidence="1">The sequence shown here is derived from an EMBL/GenBank/DDBJ whole genome shotgun (WGS) entry which is preliminary data.</text>
</comment>
<organism evidence="1">
    <name type="scientific">mine drainage metagenome</name>
    <dbReference type="NCBI Taxonomy" id="410659"/>
    <lineage>
        <taxon>unclassified sequences</taxon>
        <taxon>metagenomes</taxon>
        <taxon>ecological metagenomes</taxon>
    </lineage>
</organism>
<evidence type="ECO:0000313" key="1">
    <source>
        <dbReference type="EMBL" id="OIQ64332.1"/>
    </source>
</evidence>
<reference evidence="1" key="1">
    <citation type="submission" date="2016-10" db="EMBL/GenBank/DDBJ databases">
        <title>Sequence of Gallionella enrichment culture.</title>
        <authorList>
            <person name="Poehlein A."/>
            <person name="Muehling M."/>
            <person name="Daniel R."/>
        </authorList>
    </citation>
    <scope>NUCLEOTIDE SEQUENCE</scope>
</reference>
<gene>
    <name evidence="1" type="ORF">GALL_541160</name>
</gene>
<protein>
    <submittedName>
        <fullName evidence="1">Uncharacterized protein</fullName>
    </submittedName>
</protein>
<accession>A0A1J5PA23</accession>